<comment type="pathway">
    <text evidence="2 9">Amino-acid biosynthesis; L-tryptophan biosynthesis; L-tryptophan from chorismate: step 3/5.</text>
</comment>
<dbReference type="PANTHER" id="PTHR42894">
    <property type="entry name" value="N-(5'-PHOSPHORIBOSYL)ANTHRANILATE ISOMERASE"/>
    <property type="match status" value="1"/>
</dbReference>
<evidence type="ECO:0000256" key="9">
    <source>
        <dbReference type="HAMAP-Rule" id="MF_00135"/>
    </source>
</evidence>
<dbReference type="OrthoDB" id="9796196at2"/>
<dbReference type="UniPathway" id="UPA00035">
    <property type="reaction ID" value="UER00042"/>
</dbReference>
<evidence type="ECO:0000313" key="11">
    <source>
        <dbReference type="EMBL" id="SNS08360.1"/>
    </source>
</evidence>
<evidence type="ECO:0000256" key="2">
    <source>
        <dbReference type="ARBA" id="ARBA00004664"/>
    </source>
</evidence>
<dbReference type="GO" id="GO:0000162">
    <property type="term" value="P:L-tryptophan biosynthetic process"/>
    <property type="evidence" value="ECO:0007669"/>
    <property type="project" value="UniProtKB-UniRule"/>
</dbReference>
<dbReference type="CDD" id="cd00405">
    <property type="entry name" value="PRAI"/>
    <property type="match status" value="1"/>
</dbReference>
<keyword evidence="8 9" id="KW-0413">Isomerase</keyword>
<dbReference type="InterPro" id="IPR011060">
    <property type="entry name" value="RibuloseP-bd_barrel"/>
</dbReference>
<dbReference type="NCBIfam" id="NF002295">
    <property type="entry name" value="PRK01222.1-1"/>
    <property type="match status" value="1"/>
</dbReference>
<dbReference type="SUPFAM" id="SSF51366">
    <property type="entry name" value="Ribulose-phoshate binding barrel"/>
    <property type="match status" value="1"/>
</dbReference>
<evidence type="ECO:0000256" key="8">
    <source>
        <dbReference type="ARBA" id="ARBA00023235"/>
    </source>
</evidence>
<keyword evidence="6 9" id="KW-0822">Tryptophan biosynthesis</keyword>
<accession>A0A239BK44</accession>
<dbReference type="Pfam" id="PF00697">
    <property type="entry name" value="PRAI"/>
    <property type="match status" value="1"/>
</dbReference>
<reference evidence="12" key="1">
    <citation type="submission" date="2017-06" db="EMBL/GenBank/DDBJ databases">
        <authorList>
            <person name="Varghese N."/>
            <person name="Submissions S."/>
        </authorList>
    </citation>
    <scope>NUCLEOTIDE SEQUENCE [LARGE SCALE GENOMIC DNA]</scope>
    <source>
        <strain evidence="12">LNB2</strain>
    </source>
</reference>
<protein>
    <recommendedName>
        <fullName evidence="4 9">N-(5'-phosphoribosyl)anthranilate isomerase</fullName>
        <shortName evidence="9">PRAI</shortName>
        <ecNumber evidence="3 9">5.3.1.24</ecNumber>
    </recommendedName>
</protein>
<dbReference type="PANTHER" id="PTHR42894:SF1">
    <property type="entry name" value="N-(5'-PHOSPHORIBOSYL)ANTHRANILATE ISOMERASE"/>
    <property type="match status" value="1"/>
</dbReference>
<feature type="domain" description="N-(5'phosphoribosyl) anthranilate isomerase (PRAI)" evidence="10">
    <location>
        <begin position="6"/>
        <end position="208"/>
    </location>
</feature>
<dbReference type="InterPro" id="IPR001240">
    <property type="entry name" value="PRAI_dom"/>
</dbReference>
<proteinExistence type="inferred from homology"/>
<dbReference type="Gene3D" id="3.20.20.70">
    <property type="entry name" value="Aldolase class I"/>
    <property type="match status" value="1"/>
</dbReference>
<evidence type="ECO:0000313" key="12">
    <source>
        <dbReference type="Proteomes" id="UP000198281"/>
    </source>
</evidence>
<name>A0A239BK44_9SPHN</name>
<dbReference type="RefSeq" id="WP_089217752.1">
    <property type="nucleotide sequence ID" value="NZ_FZOS01000001.1"/>
</dbReference>
<dbReference type="EMBL" id="FZOS01000001">
    <property type="protein sequence ID" value="SNS08360.1"/>
    <property type="molecule type" value="Genomic_DNA"/>
</dbReference>
<evidence type="ECO:0000256" key="1">
    <source>
        <dbReference type="ARBA" id="ARBA00001164"/>
    </source>
</evidence>
<evidence type="ECO:0000256" key="4">
    <source>
        <dbReference type="ARBA" id="ARBA00022272"/>
    </source>
</evidence>
<dbReference type="AlphaFoldDB" id="A0A239BK44"/>
<evidence type="ECO:0000256" key="5">
    <source>
        <dbReference type="ARBA" id="ARBA00022605"/>
    </source>
</evidence>
<comment type="catalytic activity">
    <reaction evidence="1 9">
        <text>N-(5-phospho-beta-D-ribosyl)anthranilate = 1-(2-carboxyphenylamino)-1-deoxy-D-ribulose 5-phosphate</text>
        <dbReference type="Rhea" id="RHEA:21540"/>
        <dbReference type="ChEBI" id="CHEBI:18277"/>
        <dbReference type="ChEBI" id="CHEBI:58613"/>
        <dbReference type="EC" id="5.3.1.24"/>
    </reaction>
</comment>
<sequence>MPVQSKICGLSTPETLAAAIRHDAAYVGLVFFAKSPRHLDFDRAAALAAMVPGHVRKVGVVVNADDAFLDKAVVAAGLDVLQLHGSEAPERAAHLKSRYGLEIWKAIPVKTRADLDAAARYRAAVDRVLYDAKTPDAADLPGGMGLRFDWRLLEGFAHPLPWALSGGLDARNLAEAVGVTGAPLVDTSSGVESSPGVKDVDKIAAFLQSASQL</sequence>
<evidence type="ECO:0000256" key="6">
    <source>
        <dbReference type="ARBA" id="ARBA00022822"/>
    </source>
</evidence>
<evidence type="ECO:0000256" key="7">
    <source>
        <dbReference type="ARBA" id="ARBA00023141"/>
    </source>
</evidence>
<evidence type="ECO:0000259" key="10">
    <source>
        <dbReference type="Pfam" id="PF00697"/>
    </source>
</evidence>
<evidence type="ECO:0000256" key="3">
    <source>
        <dbReference type="ARBA" id="ARBA00012572"/>
    </source>
</evidence>
<organism evidence="11 12">
    <name type="scientific">Edaphosphingomonas laterariae</name>
    <dbReference type="NCBI Taxonomy" id="861865"/>
    <lineage>
        <taxon>Bacteria</taxon>
        <taxon>Pseudomonadati</taxon>
        <taxon>Pseudomonadota</taxon>
        <taxon>Alphaproteobacteria</taxon>
        <taxon>Sphingomonadales</taxon>
        <taxon>Rhizorhabdaceae</taxon>
        <taxon>Edaphosphingomonas</taxon>
    </lineage>
</organism>
<keyword evidence="12" id="KW-1185">Reference proteome</keyword>
<dbReference type="EC" id="5.3.1.24" evidence="3 9"/>
<dbReference type="InterPro" id="IPR044643">
    <property type="entry name" value="TrpF_fam"/>
</dbReference>
<comment type="similarity">
    <text evidence="9">Belongs to the TrpF family.</text>
</comment>
<keyword evidence="7 9" id="KW-0057">Aromatic amino acid biosynthesis</keyword>
<dbReference type="Proteomes" id="UP000198281">
    <property type="component" value="Unassembled WGS sequence"/>
</dbReference>
<keyword evidence="5 9" id="KW-0028">Amino-acid biosynthesis</keyword>
<dbReference type="GO" id="GO:0004640">
    <property type="term" value="F:phosphoribosylanthranilate isomerase activity"/>
    <property type="evidence" value="ECO:0007669"/>
    <property type="project" value="UniProtKB-UniRule"/>
</dbReference>
<dbReference type="HAMAP" id="MF_00135">
    <property type="entry name" value="PRAI"/>
    <property type="match status" value="1"/>
</dbReference>
<gene>
    <name evidence="9" type="primary">trpF</name>
    <name evidence="11" type="ORF">SAMN06295912_101234</name>
</gene>
<dbReference type="InterPro" id="IPR013785">
    <property type="entry name" value="Aldolase_TIM"/>
</dbReference>